<sequence>MGFTQLKLARHLLTGTEVGVKLLVKVASNFFFLSEPDMVILDHPNVIPLFQVIETIDYIHLIMEHAGGGQLRGLIPETDGMQKEEEALFRLFRQILPAVQYCH</sequence>
<comment type="caution">
    <text evidence="10">The sequence shown here is derived from an EMBL/GenBank/DDBJ whole genome shotgun (WGS) entry which is preliminary data.</text>
</comment>
<evidence type="ECO:0000256" key="7">
    <source>
        <dbReference type="ARBA" id="ARBA00047899"/>
    </source>
</evidence>
<dbReference type="GO" id="GO:0035556">
    <property type="term" value="P:intracellular signal transduction"/>
    <property type="evidence" value="ECO:0007669"/>
    <property type="project" value="TreeGrafter"/>
</dbReference>
<dbReference type="SUPFAM" id="SSF56112">
    <property type="entry name" value="Protein kinase-like (PK-like)"/>
    <property type="match status" value="1"/>
</dbReference>
<dbReference type="PANTHER" id="PTHR24346">
    <property type="entry name" value="MAP/MICROTUBULE AFFINITY-REGULATING KINASE"/>
    <property type="match status" value="1"/>
</dbReference>
<comment type="catalytic activity">
    <reaction evidence="8">
        <text>L-seryl-[protein] + ATP = O-phospho-L-seryl-[protein] + ADP + H(+)</text>
        <dbReference type="Rhea" id="RHEA:17989"/>
        <dbReference type="Rhea" id="RHEA-COMP:9863"/>
        <dbReference type="Rhea" id="RHEA-COMP:11604"/>
        <dbReference type="ChEBI" id="CHEBI:15378"/>
        <dbReference type="ChEBI" id="CHEBI:29999"/>
        <dbReference type="ChEBI" id="CHEBI:30616"/>
        <dbReference type="ChEBI" id="CHEBI:83421"/>
        <dbReference type="ChEBI" id="CHEBI:456216"/>
        <dbReference type="EC" id="2.7.11.1"/>
    </reaction>
</comment>
<evidence type="ECO:0000256" key="2">
    <source>
        <dbReference type="ARBA" id="ARBA00022527"/>
    </source>
</evidence>
<dbReference type="PANTHER" id="PTHR24346:SF95">
    <property type="entry name" value="SPERM MOTILITY KINASE 3A"/>
    <property type="match status" value="1"/>
</dbReference>
<dbReference type="Proteomes" id="UP001166674">
    <property type="component" value="Unassembled WGS sequence"/>
</dbReference>
<dbReference type="EMBL" id="JAATJV010402778">
    <property type="protein sequence ID" value="MBZ3885812.1"/>
    <property type="molecule type" value="Genomic_DNA"/>
</dbReference>
<keyword evidence="3" id="KW-0808">Transferase</keyword>
<keyword evidence="2" id="KW-0723">Serine/threonine-protein kinase</keyword>
<reference evidence="10" key="1">
    <citation type="submission" date="2020-03" db="EMBL/GenBank/DDBJ databases">
        <title>Studies in the Genomics of Life Span.</title>
        <authorList>
            <person name="Glass D."/>
        </authorList>
    </citation>
    <scope>NUCLEOTIDE SEQUENCE</scope>
    <source>
        <strain evidence="10">SUZIE</strain>
        <tissue evidence="10">Muscle</tissue>
    </source>
</reference>
<evidence type="ECO:0000259" key="9">
    <source>
        <dbReference type="PROSITE" id="PS50011"/>
    </source>
</evidence>
<proteinExistence type="predicted"/>
<keyword evidence="5 10" id="KW-0418">Kinase</keyword>
<dbReference type="Gene3D" id="1.10.510.10">
    <property type="entry name" value="Transferase(Phosphotransferase) domain 1"/>
    <property type="match status" value="1"/>
</dbReference>
<protein>
    <recommendedName>
        <fullName evidence="1">non-specific serine/threonine protein kinase</fullName>
        <ecNumber evidence="1">2.7.11.1</ecNumber>
    </recommendedName>
</protein>
<evidence type="ECO:0000256" key="8">
    <source>
        <dbReference type="ARBA" id="ARBA00048679"/>
    </source>
</evidence>
<keyword evidence="4" id="KW-0547">Nucleotide-binding</keyword>
<dbReference type="AlphaFoldDB" id="A0AA41T6V2"/>
<accession>A0AA41T6V2</accession>
<feature type="domain" description="Protein kinase" evidence="9">
    <location>
        <begin position="1"/>
        <end position="103"/>
    </location>
</feature>
<dbReference type="EC" id="2.7.11.1" evidence="1"/>
<keyword evidence="6" id="KW-0067">ATP-binding</keyword>
<comment type="catalytic activity">
    <reaction evidence="7">
        <text>L-threonyl-[protein] + ATP = O-phospho-L-threonyl-[protein] + ADP + H(+)</text>
        <dbReference type="Rhea" id="RHEA:46608"/>
        <dbReference type="Rhea" id="RHEA-COMP:11060"/>
        <dbReference type="Rhea" id="RHEA-COMP:11605"/>
        <dbReference type="ChEBI" id="CHEBI:15378"/>
        <dbReference type="ChEBI" id="CHEBI:30013"/>
        <dbReference type="ChEBI" id="CHEBI:30616"/>
        <dbReference type="ChEBI" id="CHEBI:61977"/>
        <dbReference type="ChEBI" id="CHEBI:456216"/>
        <dbReference type="EC" id="2.7.11.1"/>
    </reaction>
</comment>
<name>A0AA41T6V2_SCICA</name>
<organism evidence="10 11">
    <name type="scientific">Sciurus carolinensis</name>
    <name type="common">Eastern gray squirrel</name>
    <dbReference type="NCBI Taxonomy" id="30640"/>
    <lineage>
        <taxon>Eukaryota</taxon>
        <taxon>Metazoa</taxon>
        <taxon>Chordata</taxon>
        <taxon>Craniata</taxon>
        <taxon>Vertebrata</taxon>
        <taxon>Euteleostomi</taxon>
        <taxon>Mammalia</taxon>
        <taxon>Eutheria</taxon>
        <taxon>Euarchontoglires</taxon>
        <taxon>Glires</taxon>
        <taxon>Rodentia</taxon>
        <taxon>Sciuromorpha</taxon>
        <taxon>Sciuridae</taxon>
        <taxon>Sciurinae</taxon>
        <taxon>Sciurini</taxon>
        <taxon>Sciurus</taxon>
    </lineage>
</organism>
<dbReference type="GO" id="GO:0004674">
    <property type="term" value="F:protein serine/threonine kinase activity"/>
    <property type="evidence" value="ECO:0007669"/>
    <property type="project" value="UniProtKB-KW"/>
</dbReference>
<dbReference type="PROSITE" id="PS50011">
    <property type="entry name" value="PROTEIN_KINASE_DOM"/>
    <property type="match status" value="1"/>
</dbReference>
<dbReference type="Pfam" id="PF00069">
    <property type="entry name" value="Pkinase"/>
    <property type="match status" value="1"/>
</dbReference>
<dbReference type="GO" id="GO:0005524">
    <property type="term" value="F:ATP binding"/>
    <property type="evidence" value="ECO:0007669"/>
    <property type="project" value="UniProtKB-KW"/>
</dbReference>
<evidence type="ECO:0000313" key="11">
    <source>
        <dbReference type="Proteomes" id="UP001166674"/>
    </source>
</evidence>
<evidence type="ECO:0000256" key="6">
    <source>
        <dbReference type="ARBA" id="ARBA00022840"/>
    </source>
</evidence>
<gene>
    <name evidence="10" type="ORF">SUZIE_184825</name>
</gene>
<evidence type="ECO:0000256" key="3">
    <source>
        <dbReference type="ARBA" id="ARBA00022679"/>
    </source>
</evidence>
<evidence type="ECO:0000256" key="5">
    <source>
        <dbReference type="ARBA" id="ARBA00022777"/>
    </source>
</evidence>
<evidence type="ECO:0000313" key="10">
    <source>
        <dbReference type="EMBL" id="MBZ3885812.1"/>
    </source>
</evidence>
<keyword evidence="11" id="KW-1185">Reference proteome</keyword>
<dbReference type="InterPro" id="IPR011009">
    <property type="entry name" value="Kinase-like_dom_sf"/>
</dbReference>
<evidence type="ECO:0000256" key="1">
    <source>
        <dbReference type="ARBA" id="ARBA00012513"/>
    </source>
</evidence>
<evidence type="ECO:0000256" key="4">
    <source>
        <dbReference type="ARBA" id="ARBA00022741"/>
    </source>
</evidence>
<dbReference type="InterPro" id="IPR000719">
    <property type="entry name" value="Prot_kinase_dom"/>
</dbReference>
<dbReference type="GO" id="GO:0005737">
    <property type="term" value="C:cytoplasm"/>
    <property type="evidence" value="ECO:0007669"/>
    <property type="project" value="TreeGrafter"/>
</dbReference>